<dbReference type="EMBL" id="FQXC01000004">
    <property type="protein sequence ID" value="SHH84175.1"/>
    <property type="molecule type" value="Genomic_DNA"/>
</dbReference>
<proteinExistence type="predicted"/>
<accession>A0A1M5W9M7</accession>
<evidence type="ECO:0000313" key="4">
    <source>
        <dbReference type="EMBL" id="SHH84175.1"/>
    </source>
</evidence>
<evidence type="ECO:0000256" key="1">
    <source>
        <dbReference type="ARBA" id="ARBA00023125"/>
    </source>
</evidence>
<dbReference type="PROSITE" id="PS50977">
    <property type="entry name" value="HTH_TETR_2"/>
    <property type="match status" value="1"/>
</dbReference>
<dbReference type="Gene3D" id="1.10.357.10">
    <property type="entry name" value="Tetracycline Repressor, domain 2"/>
    <property type="match status" value="1"/>
</dbReference>
<dbReference type="AlphaFoldDB" id="A0A1M5W9M7"/>
<dbReference type="STRING" id="996342.SAMN05443551_3334"/>
<keyword evidence="1 2" id="KW-0238">DNA-binding</keyword>
<organism evidence="4 5">
    <name type="scientific">Marivita hallyeonensis</name>
    <dbReference type="NCBI Taxonomy" id="996342"/>
    <lineage>
        <taxon>Bacteria</taxon>
        <taxon>Pseudomonadati</taxon>
        <taxon>Pseudomonadota</taxon>
        <taxon>Alphaproteobacteria</taxon>
        <taxon>Rhodobacterales</taxon>
        <taxon>Roseobacteraceae</taxon>
        <taxon>Marivita</taxon>
    </lineage>
</organism>
<sequence length="199" mass="21600">MRDEAKALRRAQIEAAAYDILAEKGFQNMSMLAVAKAAKASNETLYRWYGDKLGLFTALIDSNAEEVAKRLRHQIQASDIQESALSDIGRVLLTMLLGDRAIALNRAAAADATGTLGKTLAEAGRGRVFPLMVDLFSLLRDAYGWTEDPADLASLYVDLLVGDLQIRRATGALGPVSPEVIAERARRAERRLIALATVS</sequence>
<evidence type="ECO:0000259" key="3">
    <source>
        <dbReference type="PROSITE" id="PS50977"/>
    </source>
</evidence>
<protein>
    <submittedName>
        <fullName evidence="4">Transcriptional regulator, TetR family</fullName>
    </submittedName>
</protein>
<gene>
    <name evidence="4" type="ORF">SAMN05443551_3334</name>
</gene>
<keyword evidence="5" id="KW-1185">Reference proteome</keyword>
<dbReference type="Proteomes" id="UP000184221">
    <property type="component" value="Unassembled WGS sequence"/>
</dbReference>
<dbReference type="InterPro" id="IPR001647">
    <property type="entry name" value="HTH_TetR"/>
</dbReference>
<feature type="DNA-binding region" description="H-T-H motif" evidence="2">
    <location>
        <begin position="30"/>
        <end position="49"/>
    </location>
</feature>
<evidence type="ECO:0000313" key="5">
    <source>
        <dbReference type="Proteomes" id="UP000184221"/>
    </source>
</evidence>
<dbReference type="SUPFAM" id="SSF46689">
    <property type="entry name" value="Homeodomain-like"/>
    <property type="match status" value="1"/>
</dbReference>
<dbReference type="Gene3D" id="1.10.10.60">
    <property type="entry name" value="Homeodomain-like"/>
    <property type="match status" value="1"/>
</dbReference>
<dbReference type="OrthoDB" id="7914379at2"/>
<name>A0A1M5W9M7_9RHOB</name>
<feature type="domain" description="HTH tetR-type" evidence="3">
    <location>
        <begin position="7"/>
        <end position="67"/>
    </location>
</feature>
<dbReference type="InterPro" id="IPR009057">
    <property type="entry name" value="Homeodomain-like_sf"/>
</dbReference>
<dbReference type="Pfam" id="PF00440">
    <property type="entry name" value="TetR_N"/>
    <property type="match status" value="1"/>
</dbReference>
<reference evidence="4 5" key="1">
    <citation type="submission" date="2016-11" db="EMBL/GenBank/DDBJ databases">
        <authorList>
            <person name="Jaros S."/>
            <person name="Januszkiewicz K."/>
            <person name="Wedrychowicz H."/>
        </authorList>
    </citation>
    <scope>NUCLEOTIDE SEQUENCE [LARGE SCALE GENOMIC DNA]</scope>
    <source>
        <strain evidence="4 5">DSM 29431</strain>
    </source>
</reference>
<evidence type="ECO:0000256" key="2">
    <source>
        <dbReference type="PROSITE-ProRule" id="PRU00335"/>
    </source>
</evidence>
<dbReference type="RefSeq" id="WP_072779170.1">
    <property type="nucleotide sequence ID" value="NZ_FQXC01000004.1"/>
</dbReference>
<dbReference type="GO" id="GO:0003677">
    <property type="term" value="F:DNA binding"/>
    <property type="evidence" value="ECO:0007669"/>
    <property type="project" value="UniProtKB-UniRule"/>
</dbReference>